<evidence type="ECO:0000313" key="10">
    <source>
        <dbReference type="Proteomes" id="UP000076532"/>
    </source>
</evidence>
<feature type="compositionally biased region" description="Low complexity" evidence="5">
    <location>
        <begin position="7"/>
        <end position="25"/>
    </location>
</feature>
<dbReference type="OrthoDB" id="9986881at2759"/>
<feature type="region of interest" description="Disordered" evidence="5">
    <location>
        <begin position="1"/>
        <end position="38"/>
    </location>
</feature>
<feature type="transmembrane region" description="Helical" evidence="6">
    <location>
        <begin position="460"/>
        <end position="488"/>
    </location>
</feature>
<feature type="transmembrane region" description="Helical" evidence="6">
    <location>
        <begin position="189"/>
        <end position="207"/>
    </location>
</feature>
<dbReference type="Proteomes" id="UP000076532">
    <property type="component" value="Unassembled WGS sequence"/>
</dbReference>
<evidence type="ECO:0000256" key="2">
    <source>
        <dbReference type="ARBA" id="ARBA00022692"/>
    </source>
</evidence>
<feature type="transmembrane region" description="Helical" evidence="6">
    <location>
        <begin position="435"/>
        <end position="454"/>
    </location>
</feature>
<evidence type="ECO:0000259" key="7">
    <source>
        <dbReference type="PROSITE" id="PS50850"/>
    </source>
</evidence>
<dbReference type="InterPro" id="IPR011701">
    <property type="entry name" value="MFS"/>
</dbReference>
<feature type="transmembrane region" description="Helical" evidence="6">
    <location>
        <begin position="529"/>
        <end position="549"/>
    </location>
</feature>
<reference evidence="8 10" key="1">
    <citation type="journal article" date="2016" name="Mol. Biol. Evol.">
        <title>Comparative Genomics of Early-Diverging Mushroom-Forming Fungi Provides Insights into the Origins of Lignocellulose Decay Capabilities.</title>
        <authorList>
            <person name="Nagy L.G."/>
            <person name="Riley R."/>
            <person name="Tritt A."/>
            <person name="Adam C."/>
            <person name="Daum C."/>
            <person name="Floudas D."/>
            <person name="Sun H."/>
            <person name="Yadav J.S."/>
            <person name="Pangilinan J."/>
            <person name="Larsson K.H."/>
            <person name="Matsuura K."/>
            <person name="Barry K."/>
            <person name="Labutti K."/>
            <person name="Kuo R."/>
            <person name="Ohm R.A."/>
            <person name="Bhattacharya S.S."/>
            <person name="Shirouzu T."/>
            <person name="Yoshinaga Y."/>
            <person name="Martin F.M."/>
            <person name="Grigoriev I.V."/>
            <person name="Hibbett D.S."/>
        </authorList>
    </citation>
    <scope>NUCLEOTIDE SEQUENCE [LARGE SCALE GENOMIC DNA]</scope>
    <source>
        <strain evidence="8 10">CBS 109695</strain>
    </source>
</reference>
<evidence type="ECO:0000313" key="8">
    <source>
        <dbReference type="EMBL" id="KZP13990.1"/>
    </source>
</evidence>
<protein>
    <submittedName>
        <fullName evidence="8">MFS polyamine transporter</fullName>
    </submittedName>
</protein>
<dbReference type="CDD" id="cd17323">
    <property type="entry name" value="MFS_Tpo1_MDR_like"/>
    <property type="match status" value="1"/>
</dbReference>
<dbReference type="Pfam" id="PF07690">
    <property type="entry name" value="MFS_1"/>
    <property type="match status" value="1"/>
</dbReference>
<feature type="transmembrane region" description="Helical" evidence="6">
    <location>
        <begin position="500"/>
        <end position="517"/>
    </location>
</feature>
<evidence type="ECO:0000313" key="9">
    <source>
        <dbReference type="EMBL" id="KZP13996.1"/>
    </source>
</evidence>
<feature type="transmembrane region" description="Helical" evidence="6">
    <location>
        <begin position="356"/>
        <end position="375"/>
    </location>
</feature>
<evidence type="ECO:0000256" key="6">
    <source>
        <dbReference type="SAM" id="Phobius"/>
    </source>
</evidence>
<dbReference type="AlphaFoldDB" id="A0A166CTP5"/>
<keyword evidence="4 6" id="KW-0472">Membrane</keyword>
<dbReference type="PANTHER" id="PTHR23502">
    <property type="entry name" value="MAJOR FACILITATOR SUPERFAMILY"/>
    <property type="match status" value="1"/>
</dbReference>
<dbReference type="FunFam" id="1.20.1250.20:FF:000011">
    <property type="entry name" value="MFS multidrug transporter, putative"/>
    <property type="match status" value="1"/>
</dbReference>
<name>A0A166CTP5_9AGAM</name>
<dbReference type="GO" id="GO:0005886">
    <property type="term" value="C:plasma membrane"/>
    <property type="evidence" value="ECO:0007669"/>
    <property type="project" value="TreeGrafter"/>
</dbReference>
<feature type="transmembrane region" description="Helical" evidence="6">
    <location>
        <begin position="278"/>
        <end position="307"/>
    </location>
</feature>
<organism evidence="8 10">
    <name type="scientific">Athelia psychrophila</name>
    <dbReference type="NCBI Taxonomy" id="1759441"/>
    <lineage>
        <taxon>Eukaryota</taxon>
        <taxon>Fungi</taxon>
        <taxon>Dikarya</taxon>
        <taxon>Basidiomycota</taxon>
        <taxon>Agaricomycotina</taxon>
        <taxon>Agaricomycetes</taxon>
        <taxon>Agaricomycetidae</taxon>
        <taxon>Atheliales</taxon>
        <taxon>Atheliaceae</taxon>
        <taxon>Athelia</taxon>
    </lineage>
</organism>
<keyword evidence="2 6" id="KW-0812">Transmembrane</keyword>
<dbReference type="PANTHER" id="PTHR23502:SF74">
    <property type="entry name" value="MAJOR FACILITATOR SUPERFAMILY (MFS) PROFILE DOMAIN-CONTAINING PROTEIN"/>
    <property type="match status" value="1"/>
</dbReference>
<dbReference type="GO" id="GO:0022857">
    <property type="term" value="F:transmembrane transporter activity"/>
    <property type="evidence" value="ECO:0007669"/>
    <property type="project" value="InterPro"/>
</dbReference>
<feature type="transmembrane region" description="Helical" evidence="6">
    <location>
        <begin position="246"/>
        <end position="266"/>
    </location>
</feature>
<feature type="transmembrane region" description="Helical" evidence="6">
    <location>
        <begin position="161"/>
        <end position="177"/>
    </location>
</feature>
<accession>A0A166CTP5</accession>
<evidence type="ECO:0000256" key="1">
    <source>
        <dbReference type="ARBA" id="ARBA00004141"/>
    </source>
</evidence>
<dbReference type="EMBL" id="KV417624">
    <property type="protein sequence ID" value="KZP13996.1"/>
    <property type="molecule type" value="Genomic_DNA"/>
</dbReference>
<dbReference type="PROSITE" id="PS50850">
    <property type="entry name" value="MFS"/>
    <property type="match status" value="1"/>
</dbReference>
<dbReference type="EMBL" id="KV417624">
    <property type="protein sequence ID" value="KZP13990.1"/>
    <property type="molecule type" value="Genomic_DNA"/>
</dbReference>
<evidence type="ECO:0000256" key="5">
    <source>
        <dbReference type="SAM" id="MobiDB-lite"/>
    </source>
</evidence>
<comment type="subcellular location">
    <subcellularLocation>
        <location evidence="1">Membrane</location>
        <topology evidence="1">Multi-pass membrane protein</topology>
    </subcellularLocation>
</comment>
<proteinExistence type="predicted"/>
<dbReference type="SUPFAM" id="SSF103473">
    <property type="entry name" value="MFS general substrate transporter"/>
    <property type="match status" value="1"/>
</dbReference>
<feature type="domain" description="Major facilitator superfamily (MFS) profile" evidence="7">
    <location>
        <begin position="123"/>
        <end position="556"/>
    </location>
</feature>
<dbReference type="STRING" id="436010.A0A166CTP5"/>
<feature type="transmembrane region" description="Helical" evidence="6">
    <location>
        <begin position="121"/>
        <end position="141"/>
    </location>
</feature>
<sequence>MASTHCGNGSSPDSTTTTNDPSNTNQVDTSQISPTARSSYTLFDHVQGQSYPAVLSAREELNEEIANEEHNIEVYAGDDPHKPTADKVPAIPEEDKDANVVTWDGPADPANPKNWTSAYRWFLTCLCCITTFNVTFASAAPTSALTYMANDLNISKEVSDLVTSLFLVGYIAGPIIWGPGSELLGRQPVFRISMICSTLFILGQSLAPNIQTLLITRFLAGVFASAPLTNCSGVMADMWDPARRGVAMSLFVACVFVGPVCGPVVGSFVTTSYLGWRWVFWIMMIFSALCTILVGFFMPETFTPVLLQKKAQRLRKSEPEKNAALYAEHEKHDWSPRGVLHRTLYRPFYMLYKEPILVLATIYISFNYGLLYALFEAVPIIFVETRHFSINADGLMFLGVGIGTCLGALLNLLFSRRYAALTKRWRGFPPPEERLYGAMIAGPALVAGALWLGWAGQYAGVHWVVPALGLILIGLAICLIFSSLLAYLVDTYLTYSASAFAANVMCRSVIAAAFPLFTVQMYERLGVNWASTLIACIGLLLTPGPFLFYKYGPRIRAGSTFAPCIDLKIAKELAAEEREKSGSEKV</sequence>
<gene>
    <name evidence="8" type="ORF">FIBSPDRAFT_921467</name>
    <name evidence="9" type="ORF">FIBSPDRAFT_936008</name>
</gene>
<feature type="transmembrane region" description="Helical" evidence="6">
    <location>
        <begin position="395"/>
        <end position="414"/>
    </location>
</feature>
<feature type="compositionally biased region" description="Polar residues" evidence="5">
    <location>
        <begin position="26"/>
        <end position="38"/>
    </location>
</feature>
<dbReference type="Gene3D" id="1.20.1250.20">
    <property type="entry name" value="MFS general substrate transporter like domains"/>
    <property type="match status" value="1"/>
</dbReference>
<keyword evidence="3 6" id="KW-1133">Transmembrane helix</keyword>
<dbReference type="InterPro" id="IPR036259">
    <property type="entry name" value="MFS_trans_sf"/>
</dbReference>
<feature type="transmembrane region" description="Helical" evidence="6">
    <location>
        <begin position="213"/>
        <end position="234"/>
    </location>
</feature>
<dbReference type="InterPro" id="IPR020846">
    <property type="entry name" value="MFS_dom"/>
</dbReference>
<keyword evidence="10" id="KW-1185">Reference proteome</keyword>
<evidence type="ECO:0000256" key="3">
    <source>
        <dbReference type="ARBA" id="ARBA00022989"/>
    </source>
</evidence>
<evidence type="ECO:0000256" key="4">
    <source>
        <dbReference type="ARBA" id="ARBA00023136"/>
    </source>
</evidence>